<reference evidence="1" key="1">
    <citation type="submission" date="2024-05" db="EMBL/GenBank/DDBJ databases">
        <title>30 novel species of actinomycetes from the DSMZ collection.</title>
        <authorList>
            <person name="Nouioui I."/>
        </authorList>
    </citation>
    <scope>NUCLEOTIDE SEQUENCE</scope>
    <source>
        <strain evidence="1">DSM 40712</strain>
    </source>
</reference>
<dbReference type="EMBL" id="JAVRFH010000001">
    <property type="protein sequence ID" value="MDT0608653.1"/>
    <property type="molecule type" value="Genomic_DNA"/>
</dbReference>
<evidence type="ECO:0000313" key="2">
    <source>
        <dbReference type="Proteomes" id="UP001180724"/>
    </source>
</evidence>
<organism evidence="1 2">
    <name type="scientific">Streptomyces lancefieldiae</name>
    <dbReference type="NCBI Taxonomy" id="3075520"/>
    <lineage>
        <taxon>Bacteria</taxon>
        <taxon>Bacillati</taxon>
        <taxon>Actinomycetota</taxon>
        <taxon>Actinomycetes</taxon>
        <taxon>Kitasatosporales</taxon>
        <taxon>Streptomycetaceae</taxon>
        <taxon>Streptomyces</taxon>
    </lineage>
</organism>
<accession>A0ABU3AHV0</accession>
<protein>
    <submittedName>
        <fullName evidence="1">Uncharacterized protein</fullName>
    </submittedName>
</protein>
<dbReference type="RefSeq" id="WP_311570251.1">
    <property type="nucleotide sequence ID" value="NZ_JAVRFH010000001.1"/>
</dbReference>
<evidence type="ECO:0000313" key="1">
    <source>
        <dbReference type="EMBL" id="MDT0608653.1"/>
    </source>
</evidence>
<comment type="caution">
    <text evidence="1">The sequence shown here is derived from an EMBL/GenBank/DDBJ whole genome shotgun (WGS) entry which is preliminary data.</text>
</comment>
<gene>
    <name evidence="1" type="ORF">RM812_00095</name>
</gene>
<dbReference type="Proteomes" id="UP001180724">
    <property type="component" value="Unassembled WGS sequence"/>
</dbReference>
<keyword evidence="2" id="KW-1185">Reference proteome</keyword>
<proteinExistence type="predicted"/>
<name>A0ABU3AHV0_9ACTN</name>
<sequence>MPLPHIVLTESQLRLLAELVLAPLPVREGSDFAVDQEVTAARGLDHEVTLVDLSLLAVLGLVVREAHSAQITDLGTAVHYEVQLGDAHARLGDVIRFAGAVESEHPRIARTLRLLAQGDITLRAAVADVGSSEQQYG</sequence>